<dbReference type="EMBL" id="SNRW01024160">
    <property type="protein sequence ID" value="KAA6362473.1"/>
    <property type="molecule type" value="Genomic_DNA"/>
</dbReference>
<evidence type="ECO:0000313" key="3">
    <source>
        <dbReference type="Proteomes" id="UP000324800"/>
    </source>
</evidence>
<sequence>MADAIQPNVQEQ</sequence>
<reference evidence="2 3" key="1">
    <citation type="submission" date="2019-03" db="EMBL/GenBank/DDBJ databases">
        <title>Single cell metagenomics reveals metabolic interactions within the superorganism composed of flagellate Streblomastix strix and complex community of Bacteroidetes bacteria on its surface.</title>
        <authorList>
            <person name="Treitli S.C."/>
            <person name="Kolisko M."/>
            <person name="Husnik F."/>
            <person name="Keeling P."/>
            <person name="Hampl V."/>
        </authorList>
    </citation>
    <scope>NUCLEOTIDE SEQUENCE [LARGE SCALE GENOMIC DNA]</scope>
    <source>
        <strain evidence="2">ST1C</strain>
    </source>
</reference>
<dbReference type="EMBL" id="SNRW01035968">
    <property type="protein sequence ID" value="KAA6354636.1"/>
    <property type="molecule type" value="Genomic_DNA"/>
</dbReference>
<name>A0A5J4TX29_9EUKA</name>
<evidence type="ECO:0000313" key="2">
    <source>
        <dbReference type="EMBL" id="KAA6362473.1"/>
    </source>
</evidence>
<dbReference type="Proteomes" id="UP000324800">
    <property type="component" value="Unassembled WGS sequence"/>
</dbReference>
<proteinExistence type="predicted"/>
<accession>A0A5J4TX29</accession>
<evidence type="ECO:0000313" key="1">
    <source>
        <dbReference type="EMBL" id="KAA6354636.1"/>
    </source>
</evidence>
<protein>
    <submittedName>
        <fullName evidence="2">Uncharacterized protein</fullName>
    </submittedName>
</protein>
<feature type="non-terminal residue" evidence="2">
    <location>
        <position position="12"/>
    </location>
</feature>
<comment type="caution">
    <text evidence="2">The sequence shown here is derived from an EMBL/GenBank/DDBJ whole genome shotgun (WGS) entry which is preliminary data.</text>
</comment>
<gene>
    <name evidence="2" type="ORF">EZS28_042000</name>
    <name evidence="1" type="ORF">EZS28_049837</name>
</gene>
<organism evidence="2 3">
    <name type="scientific">Streblomastix strix</name>
    <dbReference type="NCBI Taxonomy" id="222440"/>
    <lineage>
        <taxon>Eukaryota</taxon>
        <taxon>Metamonada</taxon>
        <taxon>Preaxostyla</taxon>
        <taxon>Oxymonadida</taxon>
        <taxon>Streblomastigidae</taxon>
        <taxon>Streblomastix</taxon>
    </lineage>
</organism>